<dbReference type="EMBL" id="LQXA01000003">
    <property type="protein sequence ID" value="KZC96502.1"/>
    <property type="molecule type" value="Genomic_DNA"/>
</dbReference>
<dbReference type="Pfam" id="PF11193">
    <property type="entry name" value="DUF2812"/>
    <property type="match status" value="1"/>
</dbReference>
<evidence type="ECO:0000313" key="3">
    <source>
        <dbReference type="Proteomes" id="UP000076218"/>
    </source>
</evidence>
<protein>
    <recommendedName>
        <fullName evidence="4">DUF2812 domain-containing protein</fullName>
    </recommendedName>
</protein>
<feature type="transmembrane region" description="Helical" evidence="1">
    <location>
        <begin position="110"/>
        <end position="130"/>
    </location>
</feature>
<accession>A0A154V561</accession>
<evidence type="ECO:0008006" key="4">
    <source>
        <dbReference type="Google" id="ProtNLM"/>
    </source>
</evidence>
<dbReference type="AlphaFoldDB" id="A0A154V561"/>
<keyword evidence="1" id="KW-1133">Transmembrane helix</keyword>
<organism evidence="2 3">
    <name type="scientific">Clavibacter tessellarius</name>
    <dbReference type="NCBI Taxonomy" id="31965"/>
    <lineage>
        <taxon>Bacteria</taxon>
        <taxon>Bacillati</taxon>
        <taxon>Actinomycetota</taxon>
        <taxon>Actinomycetes</taxon>
        <taxon>Micrococcales</taxon>
        <taxon>Microbacteriaceae</taxon>
        <taxon>Clavibacter</taxon>
    </lineage>
</organism>
<reference evidence="2 3" key="1">
    <citation type="submission" date="2016-01" db="EMBL/GenBank/DDBJ databases">
        <title>Draft genome sequence of Clavibacter michiganensis subsp. tessellarius DOAB 609.</title>
        <authorList>
            <person name="Tambong J.T."/>
        </authorList>
    </citation>
    <scope>NUCLEOTIDE SEQUENCE [LARGE SCALE GENOMIC DNA]</scope>
    <source>
        <strain evidence="2 3">DOAB 609</strain>
    </source>
</reference>
<comment type="caution">
    <text evidence="2">The sequence shown here is derived from an EMBL/GenBank/DDBJ whole genome shotgun (WGS) entry which is preliminary data.</text>
</comment>
<gene>
    <name evidence="2" type="ORF">AWH51_02035</name>
</gene>
<evidence type="ECO:0000313" key="2">
    <source>
        <dbReference type="EMBL" id="KZC96502.1"/>
    </source>
</evidence>
<evidence type="ECO:0000256" key="1">
    <source>
        <dbReference type="SAM" id="Phobius"/>
    </source>
</evidence>
<dbReference type="InterPro" id="IPR021359">
    <property type="entry name" value="DUF2812"/>
</dbReference>
<dbReference type="STRING" id="31965.AWH51_02035"/>
<name>A0A154V561_9MICO</name>
<keyword evidence="1" id="KW-0472">Membrane</keyword>
<dbReference type="Proteomes" id="UP000076218">
    <property type="component" value="Unassembled WGS sequence"/>
</dbReference>
<feature type="transmembrane region" description="Helical" evidence="1">
    <location>
        <begin position="158"/>
        <end position="191"/>
    </location>
</feature>
<proteinExistence type="predicted"/>
<sequence>MVIRFFVDFDEEERWLDRMAAEGRLMRRRGFVYTSTDIEPGSAVVRIDYRPSMTAADFADYVQLFADAGWRHISGSRRSGTQHFASTTADADAEIFSDARSRAERYKRALDVNAAVLLPLLVVVFVLAATEGSGVRAILRPDEWYLTPGLWEMEGWRFAGAFLFETVFVAMRVGLPLLLVVGCVVMLVTAVRQGILYRRAVAAAAEA</sequence>
<keyword evidence="1" id="KW-0812">Transmembrane</keyword>